<evidence type="ECO:0000313" key="3">
    <source>
        <dbReference type="Proteomes" id="UP001158067"/>
    </source>
</evidence>
<dbReference type="RefSeq" id="WP_283435140.1">
    <property type="nucleotide sequence ID" value="NZ_FXUG01000020.1"/>
</dbReference>
<evidence type="ECO:0000256" key="1">
    <source>
        <dbReference type="SAM" id="Phobius"/>
    </source>
</evidence>
<dbReference type="Proteomes" id="UP001158067">
    <property type="component" value="Unassembled WGS sequence"/>
</dbReference>
<proteinExistence type="predicted"/>
<dbReference type="PROSITE" id="PS51257">
    <property type="entry name" value="PROKAR_LIPOPROTEIN"/>
    <property type="match status" value="1"/>
</dbReference>
<sequence>MTDRKKVLPTLGDIIVVTMVTLFAALLGCILGVALATGIGLYSQTQFPDDASAGSIAIIVIFTAPLGALIVGLIGFVESLSRVMKRRERKVKDAR</sequence>
<evidence type="ECO:0000313" key="2">
    <source>
        <dbReference type="EMBL" id="SMP75932.1"/>
    </source>
</evidence>
<accession>A0ABY1QN17</accession>
<keyword evidence="1" id="KW-0812">Transmembrane</keyword>
<keyword evidence="3" id="KW-1185">Reference proteome</keyword>
<feature type="transmembrane region" description="Helical" evidence="1">
    <location>
        <begin position="56"/>
        <end position="77"/>
    </location>
</feature>
<keyword evidence="1" id="KW-0472">Membrane</keyword>
<feature type="transmembrane region" description="Helical" evidence="1">
    <location>
        <begin position="12"/>
        <end position="36"/>
    </location>
</feature>
<keyword evidence="1" id="KW-1133">Transmembrane helix</keyword>
<comment type="caution">
    <text evidence="2">The sequence shown here is derived from an EMBL/GenBank/DDBJ whole genome shotgun (WGS) entry which is preliminary data.</text>
</comment>
<organism evidence="2 3">
    <name type="scientific">Neorhodopirellula lusitana</name>
    <dbReference type="NCBI Taxonomy" id="445327"/>
    <lineage>
        <taxon>Bacteria</taxon>
        <taxon>Pseudomonadati</taxon>
        <taxon>Planctomycetota</taxon>
        <taxon>Planctomycetia</taxon>
        <taxon>Pirellulales</taxon>
        <taxon>Pirellulaceae</taxon>
        <taxon>Neorhodopirellula</taxon>
    </lineage>
</organism>
<protein>
    <submittedName>
        <fullName evidence="2">Uncharacterized protein</fullName>
    </submittedName>
</protein>
<dbReference type="EMBL" id="FXUG01000020">
    <property type="protein sequence ID" value="SMP75932.1"/>
    <property type="molecule type" value="Genomic_DNA"/>
</dbReference>
<gene>
    <name evidence="2" type="ORF">SAMN06265222_12048</name>
</gene>
<name>A0ABY1QN17_9BACT</name>
<reference evidence="2 3" key="1">
    <citation type="submission" date="2017-05" db="EMBL/GenBank/DDBJ databases">
        <authorList>
            <person name="Varghese N."/>
            <person name="Submissions S."/>
        </authorList>
    </citation>
    <scope>NUCLEOTIDE SEQUENCE [LARGE SCALE GENOMIC DNA]</scope>
    <source>
        <strain evidence="2 3">DSM 25457</strain>
    </source>
</reference>